<keyword evidence="1" id="KW-0472">Membrane</keyword>
<proteinExistence type="predicted"/>
<sequence>MGRAGTRPMPPGAERRRARWAPYAVLAAVLGAAGYVSAVDPNHPGHYPTCPFLAVTGYYCPGCGALRMIHAIGHGHFAEAFGHNPLTFATLPFLAYLWVRWVWAARRGRRVRSRILHPVVITGFTMVILFFWVVRNLSIGRALAP</sequence>
<keyword evidence="1" id="KW-0812">Transmembrane</keyword>
<dbReference type="EMBL" id="BAAABM010000007">
    <property type="protein sequence ID" value="GAA0323422.1"/>
    <property type="molecule type" value="Genomic_DNA"/>
</dbReference>
<dbReference type="Proteomes" id="UP001501822">
    <property type="component" value="Unassembled WGS sequence"/>
</dbReference>
<evidence type="ECO:0000256" key="1">
    <source>
        <dbReference type="SAM" id="Phobius"/>
    </source>
</evidence>
<evidence type="ECO:0000313" key="3">
    <source>
        <dbReference type="Proteomes" id="UP001501822"/>
    </source>
</evidence>
<dbReference type="Pfam" id="PF10825">
    <property type="entry name" value="DUF2752"/>
    <property type="match status" value="1"/>
</dbReference>
<organism evidence="2 3">
    <name type="scientific">Actinoallomurus spadix</name>
    <dbReference type="NCBI Taxonomy" id="79912"/>
    <lineage>
        <taxon>Bacteria</taxon>
        <taxon>Bacillati</taxon>
        <taxon>Actinomycetota</taxon>
        <taxon>Actinomycetes</taxon>
        <taxon>Streptosporangiales</taxon>
        <taxon>Thermomonosporaceae</taxon>
        <taxon>Actinoallomurus</taxon>
    </lineage>
</organism>
<comment type="caution">
    <text evidence="2">The sequence shown here is derived from an EMBL/GenBank/DDBJ whole genome shotgun (WGS) entry which is preliminary data.</text>
</comment>
<keyword evidence="1" id="KW-1133">Transmembrane helix</keyword>
<protein>
    <submittedName>
        <fullName evidence="2">DUF2752 domain-containing protein</fullName>
    </submittedName>
</protein>
<dbReference type="InterPro" id="IPR021215">
    <property type="entry name" value="DUF2752"/>
</dbReference>
<gene>
    <name evidence="2" type="ORF">GCM10010151_11580</name>
</gene>
<feature type="transmembrane region" description="Helical" evidence="1">
    <location>
        <begin position="86"/>
        <end position="103"/>
    </location>
</feature>
<keyword evidence="3" id="KW-1185">Reference proteome</keyword>
<accession>A0ABN0W2I6</accession>
<feature type="transmembrane region" description="Helical" evidence="1">
    <location>
        <begin position="20"/>
        <end position="38"/>
    </location>
</feature>
<feature type="transmembrane region" description="Helical" evidence="1">
    <location>
        <begin position="115"/>
        <end position="134"/>
    </location>
</feature>
<name>A0ABN0W2I6_9ACTN</name>
<reference evidence="2 3" key="1">
    <citation type="journal article" date="2019" name="Int. J. Syst. Evol. Microbiol.">
        <title>The Global Catalogue of Microorganisms (GCM) 10K type strain sequencing project: providing services to taxonomists for standard genome sequencing and annotation.</title>
        <authorList>
            <consortium name="The Broad Institute Genomics Platform"/>
            <consortium name="The Broad Institute Genome Sequencing Center for Infectious Disease"/>
            <person name="Wu L."/>
            <person name="Ma J."/>
        </authorList>
    </citation>
    <scope>NUCLEOTIDE SEQUENCE [LARGE SCALE GENOMIC DNA]</scope>
    <source>
        <strain evidence="2 3">JCM 3146</strain>
    </source>
</reference>
<evidence type="ECO:0000313" key="2">
    <source>
        <dbReference type="EMBL" id="GAA0323422.1"/>
    </source>
</evidence>